<reference evidence="1" key="1">
    <citation type="submission" date="2020-03" db="EMBL/GenBank/DDBJ databases">
        <title>The deep terrestrial virosphere.</title>
        <authorList>
            <person name="Holmfeldt K."/>
            <person name="Nilsson E."/>
            <person name="Simone D."/>
            <person name="Lopez-Fernandez M."/>
            <person name="Wu X."/>
            <person name="de Brujin I."/>
            <person name="Lundin D."/>
            <person name="Andersson A."/>
            <person name="Bertilsson S."/>
            <person name="Dopson M."/>
        </authorList>
    </citation>
    <scope>NUCLEOTIDE SEQUENCE</scope>
    <source>
        <strain evidence="1">MM415A00773</strain>
    </source>
</reference>
<keyword evidence="1" id="KW-0808">Transferase</keyword>
<proteinExistence type="predicted"/>
<evidence type="ECO:0000313" key="1">
    <source>
        <dbReference type="EMBL" id="QJA80128.1"/>
    </source>
</evidence>
<dbReference type="InterPro" id="IPR029063">
    <property type="entry name" value="SAM-dependent_MTases_sf"/>
</dbReference>
<sequence length="208" mass="23316">MKLHLGCGPVNLGEDWVHVDRYKRTGWDHVDYIGDVGDLESTTSVKKGETKLFGLAEVIYASHVLQYFDWTEAIGVLSHWHRWLAPGGRLLLAVPDFRALADAYVPRGVRVCLPEILGPLYGRMKAGSTYIFHKTAYDYELIASLLRAVDFHRIRRLAGFDWAATWKDLLGLSGETCKEVERAMGSDGSWAVMGSAEISLNVEAYKRA</sequence>
<keyword evidence="1" id="KW-0489">Methyltransferase</keyword>
<dbReference type="SUPFAM" id="SSF53335">
    <property type="entry name" value="S-adenosyl-L-methionine-dependent methyltransferases"/>
    <property type="match status" value="1"/>
</dbReference>
<name>A0A6M3KF25_9ZZZZ</name>
<accession>A0A6M3KF25</accession>
<dbReference type="EMBL" id="MT142408">
    <property type="protein sequence ID" value="QJA80128.1"/>
    <property type="molecule type" value="Genomic_DNA"/>
</dbReference>
<gene>
    <name evidence="1" type="ORF">MM415A00773_0003</name>
</gene>
<dbReference type="AlphaFoldDB" id="A0A6M3KF25"/>
<dbReference type="GO" id="GO:0008168">
    <property type="term" value="F:methyltransferase activity"/>
    <property type="evidence" value="ECO:0007669"/>
    <property type="project" value="UniProtKB-KW"/>
</dbReference>
<protein>
    <submittedName>
        <fullName evidence="1">Putative methyltransferase</fullName>
    </submittedName>
</protein>
<dbReference type="Gene3D" id="3.40.50.150">
    <property type="entry name" value="Vaccinia Virus protein VP39"/>
    <property type="match status" value="1"/>
</dbReference>
<dbReference type="GO" id="GO:0032259">
    <property type="term" value="P:methylation"/>
    <property type="evidence" value="ECO:0007669"/>
    <property type="project" value="UniProtKB-KW"/>
</dbReference>
<organism evidence="1">
    <name type="scientific">viral metagenome</name>
    <dbReference type="NCBI Taxonomy" id="1070528"/>
    <lineage>
        <taxon>unclassified sequences</taxon>
        <taxon>metagenomes</taxon>
        <taxon>organismal metagenomes</taxon>
    </lineage>
</organism>